<protein>
    <submittedName>
        <fullName evidence="1">Uncharacterized protein</fullName>
    </submittedName>
</protein>
<organism evidence="1">
    <name type="scientific">Salix viminalis</name>
    <name type="common">Common osier</name>
    <name type="synonym">Basket willow</name>
    <dbReference type="NCBI Taxonomy" id="40686"/>
    <lineage>
        <taxon>Eukaryota</taxon>
        <taxon>Viridiplantae</taxon>
        <taxon>Streptophyta</taxon>
        <taxon>Embryophyta</taxon>
        <taxon>Tracheophyta</taxon>
        <taxon>Spermatophyta</taxon>
        <taxon>Magnoliopsida</taxon>
        <taxon>eudicotyledons</taxon>
        <taxon>Gunneridae</taxon>
        <taxon>Pentapetalae</taxon>
        <taxon>rosids</taxon>
        <taxon>fabids</taxon>
        <taxon>Malpighiales</taxon>
        <taxon>Salicaceae</taxon>
        <taxon>Saliceae</taxon>
        <taxon>Salix</taxon>
    </lineage>
</organism>
<accession>A0A6N2LQ81</accession>
<name>A0A6N2LQ81_SALVM</name>
<reference evidence="1" key="1">
    <citation type="submission" date="2019-03" db="EMBL/GenBank/DDBJ databases">
        <authorList>
            <person name="Mank J."/>
            <person name="Almeida P."/>
        </authorList>
    </citation>
    <scope>NUCLEOTIDE SEQUENCE</scope>
    <source>
        <strain evidence="1">78183</strain>
    </source>
</reference>
<evidence type="ECO:0000313" key="1">
    <source>
        <dbReference type="EMBL" id="VFU42582.1"/>
    </source>
</evidence>
<proteinExistence type="predicted"/>
<sequence length="10" mass="1096">MSKRGLSCSQ</sequence>
<gene>
    <name evidence="1" type="ORF">SVIM_LOCUS256847</name>
</gene>
<dbReference type="EMBL" id="CAADRP010001585">
    <property type="protein sequence ID" value="VFU42582.1"/>
    <property type="molecule type" value="Genomic_DNA"/>
</dbReference>